<evidence type="ECO:0008006" key="3">
    <source>
        <dbReference type="Google" id="ProtNLM"/>
    </source>
</evidence>
<keyword evidence="2" id="KW-1185">Reference proteome</keyword>
<reference evidence="1 2" key="1">
    <citation type="submission" date="2018-06" db="EMBL/GenBank/DDBJ databases">
        <title>Genomic Encyclopedia of Archaeal and Bacterial Type Strains, Phase II (KMG-II): from individual species to whole genera.</title>
        <authorList>
            <person name="Goeker M."/>
        </authorList>
    </citation>
    <scope>NUCLEOTIDE SEQUENCE [LARGE SCALE GENOMIC DNA]</scope>
    <source>
        <strain evidence="1 2">T4</strain>
    </source>
</reference>
<evidence type="ECO:0000313" key="2">
    <source>
        <dbReference type="Proteomes" id="UP000248917"/>
    </source>
</evidence>
<dbReference type="InterPro" id="IPR047111">
    <property type="entry name" value="YbaP-like"/>
</dbReference>
<sequence length="290" mass="32746">MDMKSLTHKTYFFLLIFFFMGFTSFAQETSLLWKISGNGLSKESYLFGTIHIICAEDFLMDSRIEAALAHSEGLLLELDLSDPQMAMKMQQQSLNEGMKNIQSELTKEDTELLDRFFTENYGAGIAQLGILKPFVLSSMALLKSIPCEDVKSYETFFMEKAKAQTKSIEGLETVELQMGIFDQIPAAVQMEELVKMIKEESGADEFRKLVSTYLTEDIHGLFDVMKADGMMNNYRNILLDNRNKNWIPILQEKLKQKSQFIAVGGGHLGGEMGVVELLRKAGFTVTPILP</sequence>
<proteinExistence type="predicted"/>
<dbReference type="PANTHER" id="PTHR40590:SF1">
    <property type="entry name" value="CYTOPLASMIC PROTEIN"/>
    <property type="match status" value="1"/>
</dbReference>
<comment type="caution">
    <text evidence="1">The sequence shown here is derived from an EMBL/GenBank/DDBJ whole genome shotgun (WGS) entry which is preliminary data.</text>
</comment>
<dbReference type="CDD" id="cd14789">
    <property type="entry name" value="Tiki"/>
    <property type="match status" value="1"/>
</dbReference>
<gene>
    <name evidence="1" type="ORF">CLV31_107136</name>
</gene>
<dbReference type="PANTHER" id="PTHR40590">
    <property type="entry name" value="CYTOPLASMIC PROTEIN-RELATED"/>
    <property type="match status" value="1"/>
</dbReference>
<dbReference type="EMBL" id="QKTX01000007">
    <property type="protein sequence ID" value="PZV83184.1"/>
    <property type="molecule type" value="Genomic_DNA"/>
</dbReference>
<organism evidence="1 2">
    <name type="scientific">Algoriphagus aquaeductus</name>
    <dbReference type="NCBI Taxonomy" id="475299"/>
    <lineage>
        <taxon>Bacteria</taxon>
        <taxon>Pseudomonadati</taxon>
        <taxon>Bacteroidota</taxon>
        <taxon>Cytophagia</taxon>
        <taxon>Cytophagales</taxon>
        <taxon>Cyclobacteriaceae</taxon>
        <taxon>Algoriphagus</taxon>
    </lineage>
</organism>
<dbReference type="InterPro" id="IPR002816">
    <property type="entry name" value="TraB/PrgY/GumN_fam"/>
</dbReference>
<dbReference type="Pfam" id="PF01963">
    <property type="entry name" value="TraB_PrgY_gumN"/>
    <property type="match status" value="1"/>
</dbReference>
<dbReference type="Proteomes" id="UP000248917">
    <property type="component" value="Unassembled WGS sequence"/>
</dbReference>
<evidence type="ECO:0000313" key="1">
    <source>
        <dbReference type="EMBL" id="PZV83184.1"/>
    </source>
</evidence>
<name>A0A326RQT3_9BACT</name>
<dbReference type="AlphaFoldDB" id="A0A326RQT3"/>
<dbReference type="OrthoDB" id="9798714at2"/>
<accession>A0A326RQT3</accession>
<protein>
    <recommendedName>
        <fullName evidence="3">TraB family protein</fullName>
    </recommendedName>
</protein>